<evidence type="ECO:0000313" key="2">
    <source>
        <dbReference type="EMBL" id="EZH71330.1"/>
    </source>
</evidence>
<dbReference type="AlphaFoldDB" id="A0A023BMN7"/>
<reference evidence="2 3" key="1">
    <citation type="submission" date="2014-04" db="EMBL/GenBank/DDBJ databases">
        <title>Aquimarina sp. 22II-S11-z7 Genome Sequencing.</title>
        <authorList>
            <person name="Lai Q."/>
        </authorList>
    </citation>
    <scope>NUCLEOTIDE SEQUENCE [LARGE SCALE GENOMIC DNA]</scope>
    <source>
        <strain evidence="2 3">22II-S11-z7</strain>
    </source>
</reference>
<accession>A0A023BMN7</accession>
<dbReference type="EMBL" id="AQRA01000020">
    <property type="protein sequence ID" value="EZH71330.1"/>
    <property type="molecule type" value="Genomic_DNA"/>
</dbReference>
<gene>
    <name evidence="2" type="ORF">ATO12_10790</name>
</gene>
<keyword evidence="1" id="KW-1133">Transmembrane helix</keyword>
<keyword evidence="3" id="KW-1185">Reference proteome</keyword>
<sequence>MKEIEYIIKFGLLFLVPLLLIFQVGPHFINIQAEEETRLVEYENIEEIAINTLIPIEYKNYDDIKINLHLSNNKKTYWIFTIIDKEHLKLINFLRHEKLITEQPIIKQIPLCIPAEKLSHIKVRMGKSKLILNDQYVIGKPISIFLIILSVLFGIATILSGGLIFLSGIKLLVTNIKIYKNTGEAPALWNRFDNSYEAWKYILGGFKTKNNKKP</sequence>
<comment type="caution">
    <text evidence="2">The sequence shown here is derived from an EMBL/GenBank/DDBJ whole genome shotgun (WGS) entry which is preliminary data.</text>
</comment>
<protein>
    <submittedName>
        <fullName evidence="2">Uncharacterized protein</fullName>
    </submittedName>
</protein>
<keyword evidence="1" id="KW-0812">Transmembrane</keyword>
<keyword evidence="1" id="KW-0472">Membrane</keyword>
<name>A0A023BMN7_9FLAO</name>
<dbReference type="OrthoDB" id="1420342at2"/>
<feature type="transmembrane region" description="Helical" evidence="1">
    <location>
        <begin position="142"/>
        <end position="166"/>
    </location>
</feature>
<dbReference type="Proteomes" id="UP000023541">
    <property type="component" value="Unassembled WGS sequence"/>
</dbReference>
<evidence type="ECO:0000256" key="1">
    <source>
        <dbReference type="SAM" id="Phobius"/>
    </source>
</evidence>
<feature type="transmembrane region" description="Helical" evidence="1">
    <location>
        <begin position="7"/>
        <end position="29"/>
    </location>
</feature>
<evidence type="ECO:0000313" key="3">
    <source>
        <dbReference type="Proteomes" id="UP000023541"/>
    </source>
</evidence>
<proteinExistence type="predicted"/>
<dbReference type="RefSeq" id="WP_034247583.1">
    <property type="nucleotide sequence ID" value="NZ_AQRA01000020.1"/>
</dbReference>
<organism evidence="2 3">
    <name type="scientific">Aquimarina atlantica</name>
    <dbReference type="NCBI Taxonomy" id="1317122"/>
    <lineage>
        <taxon>Bacteria</taxon>
        <taxon>Pseudomonadati</taxon>
        <taxon>Bacteroidota</taxon>
        <taxon>Flavobacteriia</taxon>
        <taxon>Flavobacteriales</taxon>
        <taxon>Flavobacteriaceae</taxon>
        <taxon>Aquimarina</taxon>
    </lineage>
</organism>
<dbReference type="STRING" id="1317122.ATO12_10790"/>